<sequence>MVVDPVNSPSLRTRYLTKSLSGGSSTPSKVAAPRQWTATLQKTPTELAPANSSSKSPAASPQASTPSPGAGSTA</sequence>
<accession>A0A0G2J9S0</accession>
<comment type="caution">
    <text evidence="2">The sequence shown here is derived from an EMBL/GenBank/DDBJ whole genome shotgun (WGS) entry which is preliminary data.</text>
</comment>
<reference evidence="3" key="1">
    <citation type="journal article" date="2015" name="PLoS Genet.">
        <title>The dynamic genome and transcriptome of the human fungal pathogen Blastomyces and close relative Emmonsia.</title>
        <authorList>
            <person name="Munoz J.F."/>
            <person name="Gauthier G.M."/>
            <person name="Desjardins C.A."/>
            <person name="Gallo J.E."/>
            <person name="Holder J."/>
            <person name="Sullivan T.D."/>
            <person name="Marty A.J."/>
            <person name="Carmen J.C."/>
            <person name="Chen Z."/>
            <person name="Ding L."/>
            <person name="Gujja S."/>
            <person name="Magrini V."/>
            <person name="Misas E."/>
            <person name="Mitreva M."/>
            <person name="Priest M."/>
            <person name="Saif S."/>
            <person name="Whiston E.A."/>
            <person name="Young S."/>
            <person name="Zeng Q."/>
            <person name="Goldman W.E."/>
            <person name="Mardis E.R."/>
            <person name="Taylor J.W."/>
            <person name="McEwen J.G."/>
            <person name="Clay O.K."/>
            <person name="Klein B.S."/>
            <person name="Cuomo C.A."/>
        </authorList>
    </citation>
    <scope>NUCLEOTIDE SEQUENCE [LARGE SCALE GENOMIC DNA]</scope>
    <source>
        <strain evidence="3">UAMH 3008</strain>
    </source>
</reference>
<dbReference type="VEuPathDB" id="FungiDB:EMCG_09537"/>
<evidence type="ECO:0000313" key="2">
    <source>
        <dbReference type="EMBL" id="KKZ64466.1"/>
    </source>
</evidence>
<dbReference type="AlphaFoldDB" id="A0A0G2J9S0"/>
<name>A0A0G2J9S0_9EURO</name>
<feature type="compositionally biased region" description="Low complexity" evidence="1">
    <location>
        <begin position="48"/>
        <end position="74"/>
    </location>
</feature>
<feature type="region of interest" description="Disordered" evidence="1">
    <location>
        <begin position="1"/>
        <end position="74"/>
    </location>
</feature>
<dbReference type="EMBL" id="LCZI01000785">
    <property type="protein sequence ID" value="KKZ64466.1"/>
    <property type="molecule type" value="Genomic_DNA"/>
</dbReference>
<evidence type="ECO:0000313" key="3">
    <source>
        <dbReference type="Proteomes" id="UP000034164"/>
    </source>
</evidence>
<proteinExistence type="predicted"/>
<organism evidence="2 3">
    <name type="scientific">[Emmonsia] crescens</name>
    <dbReference type="NCBI Taxonomy" id="73230"/>
    <lineage>
        <taxon>Eukaryota</taxon>
        <taxon>Fungi</taxon>
        <taxon>Dikarya</taxon>
        <taxon>Ascomycota</taxon>
        <taxon>Pezizomycotina</taxon>
        <taxon>Eurotiomycetes</taxon>
        <taxon>Eurotiomycetidae</taxon>
        <taxon>Onygenales</taxon>
        <taxon>Ajellomycetaceae</taxon>
        <taxon>Emergomyces</taxon>
    </lineage>
</organism>
<dbReference type="OrthoDB" id="10549620at2759"/>
<evidence type="ECO:0000256" key="1">
    <source>
        <dbReference type="SAM" id="MobiDB-lite"/>
    </source>
</evidence>
<feature type="compositionally biased region" description="Polar residues" evidence="1">
    <location>
        <begin position="7"/>
        <end position="28"/>
    </location>
</feature>
<gene>
    <name evidence="2" type="ORF">EMCG_09537</name>
</gene>
<protein>
    <submittedName>
        <fullName evidence="2">Uncharacterized protein</fullName>
    </submittedName>
</protein>
<dbReference type="Proteomes" id="UP000034164">
    <property type="component" value="Unassembled WGS sequence"/>
</dbReference>